<evidence type="ECO:0000313" key="1">
    <source>
        <dbReference type="EMBL" id="PIZ61260.1"/>
    </source>
</evidence>
<sequence>MGAIAFLPGGQSVFLIGRHCPPVVAGVVLPSGRTTQANAKATTGGQKYIYKKMNYKFEIAQTVPPEWRQRLPSRREAVVLSGDKAINMVDILQKSCQVFPRNMGGGWSLVGVLEHPEVSNVVTVSGVIEQGKTTALVDFGKGAPEHFIRRVGVLITPNDESQRSLVDGLCDEFIETFEKQLFGLCIEEVSSLASSWVPHIVTLAAMMGVGENDLAVTVAVPRVDLAVEQLRGLRPFGWVKNKVIKVVTGAFWKFSGAEMNKTGEVILPRLINSD</sequence>
<gene>
    <name evidence="1" type="ORF">COY20_00615</name>
</gene>
<accession>A0A2M7TU16</accession>
<dbReference type="AlphaFoldDB" id="A0A2M7TU16"/>
<protein>
    <submittedName>
        <fullName evidence="1">Uncharacterized protein</fullName>
    </submittedName>
</protein>
<organism evidence="1 2">
    <name type="scientific">Candidatus Shapirobacteria bacterium CG_4_10_14_0_2_um_filter_40_12</name>
    <dbReference type="NCBI Taxonomy" id="1974871"/>
    <lineage>
        <taxon>Bacteria</taxon>
        <taxon>Candidatus Shapironibacteriota</taxon>
    </lineage>
</organism>
<evidence type="ECO:0000313" key="2">
    <source>
        <dbReference type="Proteomes" id="UP000229336"/>
    </source>
</evidence>
<comment type="caution">
    <text evidence="1">The sequence shown here is derived from an EMBL/GenBank/DDBJ whole genome shotgun (WGS) entry which is preliminary data.</text>
</comment>
<name>A0A2M7TU16_9BACT</name>
<dbReference type="Proteomes" id="UP000229336">
    <property type="component" value="Unassembled WGS sequence"/>
</dbReference>
<dbReference type="EMBL" id="PFNX01000015">
    <property type="protein sequence ID" value="PIZ61260.1"/>
    <property type="molecule type" value="Genomic_DNA"/>
</dbReference>
<reference evidence="2" key="1">
    <citation type="submission" date="2017-09" db="EMBL/GenBank/DDBJ databases">
        <title>Depth-based differentiation of microbial function through sediment-hosted aquifers and enrichment of novel symbionts in the deep terrestrial subsurface.</title>
        <authorList>
            <person name="Probst A.J."/>
            <person name="Ladd B."/>
            <person name="Jarett J.K."/>
            <person name="Geller-Mcgrath D.E."/>
            <person name="Sieber C.M.K."/>
            <person name="Emerson J.B."/>
            <person name="Anantharaman K."/>
            <person name="Thomas B.C."/>
            <person name="Malmstrom R."/>
            <person name="Stieglmeier M."/>
            <person name="Klingl A."/>
            <person name="Woyke T."/>
            <person name="Ryan C.M."/>
            <person name="Banfield J.F."/>
        </authorList>
    </citation>
    <scope>NUCLEOTIDE SEQUENCE [LARGE SCALE GENOMIC DNA]</scope>
</reference>
<proteinExistence type="predicted"/>